<gene>
    <name evidence="1" type="ORF">ASIM_LOCUS554</name>
</gene>
<evidence type="ECO:0000313" key="2">
    <source>
        <dbReference type="Proteomes" id="UP000267096"/>
    </source>
</evidence>
<name>A0A0M3IZH1_ANISI</name>
<protein>
    <submittedName>
        <fullName evidence="3">DUF4216 domain-containing protein</fullName>
    </submittedName>
</protein>
<dbReference type="WBParaSite" id="ASIM_0000065401-mRNA-1">
    <property type="protein sequence ID" value="ASIM_0000065401-mRNA-1"/>
    <property type="gene ID" value="ASIM_0000065401"/>
</dbReference>
<sequence>MEALNIVPILDDGTVRLRWRIKHVSLLRALMNPMLFKYDYRAKRLKWFDGYSIFTVDGNGLVYRVVTQRWSLMDVSTNGDGRYKQNSNYCAHQENENQFKVMPDEERGLDRKSATQRLAEKIGVLPKGAEATSISSDHNRLSSSAFN</sequence>
<reference evidence="3" key="1">
    <citation type="submission" date="2017-02" db="UniProtKB">
        <authorList>
            <consortium name="WormBaseParasite"/>
        </authorList>
    </citation>
    <scope>IDENTIFICATION</scope>
</reference>
<dbReference type="EMBL" id="UYRR01000390">
    <property type="protein sequence ID" value="VDK17835.1"/>
    <property type="molecule type" value="Genomic_DNA"/>
</dbReference>
<evidence type="ECO:0000313" key="1">
    <source>
        <dbReference type="EMBL" id="VDK17835.1"/>
    </source>
</evidence>
<proteinExistence type="predicted"/>
<evidence type="ECO:0000313" key="3">
    <source>
        <dbReference type="WBParaSite" id="ASIM_0000065401-mRNA-1"/>
    </source>
</evidence>
<dbReference type="OrthoDB" id="5852627at2759"/>
<accession>A0A0M3IZH1</accession>
<keyword evidence="2" id="KW-1185">Reference proteome</keyword>
<organism evidence="3">
    <name type="scientific">Anisakis simplex</name>
    <name type="common">Herring worm</name>
    <dbReference type="NCBI Taxonomy" id="6269"/>
    <lineage>
        <taxon>Eukaryota</taxon>
        <taxon>Metazoa</taxon>
        <taxon>Ecdysozoa</taxon>
        <taxon>Nematoda</taxon>
        <taxon>Chromadorea</taxon>
        <taxon>Rhabditida</taxon>
        <taxon>Spirurina</taxon>
        <taxon>Ascaridomorpha</taxon>
        <taxon>Ascaridoidea</taxon>
        <taxon>Anisakidae</taxon>
        <taxon>Anisakis</taxon>
        <taxon>Anisakis simplex complex</taxon>
    </lineage>
</organism>
<dbReference type="AlphaFoldDB" id="A0A0M3IZH1"/>
<reference evidence="1 2" key="2">
    <citation type="submission" date="2018-11" db="EMBL/GenBank/DDBJ databases">
        <authorList>
            <consortium name="Pathogen Informatics"/>
        </authorList>
    </citation>
    <scope>NUCLEOTIDE SEQUENCE [LARGE SCALE GENOMIC DNA]</scope>
</reference>
<dbReference type="Proteomes" id="UP000267096">
    <property type="component" value="Unassembled WGS sequence"/>
</dbReference>